<feature type="region of interest" description="Disordered" evidence="1">
    <location>
        <begin position="1"/>
        <end position="77"/>
    </location>
</feature>
<dbReference type="EMBL" id="JADKMA010000075">
    <property type="protein sequence ID" value="MBO8193263.1"/>
    <property type="molecule type" value="Genomic_DNA"/>
</dbReference>
<sequence>MTTGQGEAHPGGEHGSGYDPYRAAVDALADPLNDPLPGQQQPQQAQQPTQPRPQQQPRPEAPQPPPQAQPGPGPVAADALYGAAADQEPAWYAEQEYTGQEPAWYAPPGPNAYEAYEQPYAEPQH</sequence>
<dbReference type="Proteomes" id="UP001519064">
    <property type="component" value="Unassembled WGS sequence"/>
</dbReference>
<keyword evidence="3" id="KW-1185">Reference proteome</keyword>
<feature type="non-terminal residue" evidence="2">
    <location>
        <position position="125"/>
    </location>
</feature>
<accession>A0ABS3XCY4</accession>
<evidence type="ECO:0000256" key="1">
    <source>
        <dbReference type="SAM" id="MobiDB-lite"/>
    </source>
</evidence>
<comment type="caution">
    <text evidence="2">The sequence shown here is derived from an EMBL/GenBank/DDBJ whole genome shotgun (WGS) entry which is preliminary data.</text>
</comment>
<evidence type="ECO:0000313" key="2">
    <source>
        <dbReference type="EMBL" id="MBO8193263.1"/>
    </source>
</evidence>
<organism evidence="2 3">
    <name type="scientific">Streptomyces oryzae</name>
    <dbReference type="NCBI Taxonomy" id="1434886"/>
    <lineage>
        <taxon>Bacteria</taxon>
        <taxon>Bacillati</taxon>
        <taxon>Actinomycetota</taxon>
        <taxon>Actinomycetes</taxon>
        <taxon>Kitasatosporales</taxon>
        <taxon>Streptomycetaceae</taxon>
        <taxon>Streptomyces</taxon>
    </lineage>
</organism>
<protein>
    <submittedName>
        <fullName evidence="2">Class E sortase</fullName>
    </submittedName>
</protein>
<name>A0ABS3XCY4_9ACTN</name>
<feature type="region of interest" description="Disordered" evidence="1">
    <location>
        <begin position="101"/>
        <end position="125"/>
    </location>
</feature>
<proteinExistence type="predicted"/>
<evidence type="ECO:0000313" key="3">
    <source>
        <dbReference type="Proteomes" id="UP001519064"/>
    </source>
</evidence>
<feature type="compositionally biased region" description="Low complexity" evidence="1">
    <location>
        <begin position="37"/>
        <end position="49"/>
    </location>
</feature>
<feature type="compositionally biased region" description="Pro residues" evidence="1">
    <location>
        <begin position="50"/>
        <end position="73"/>
    </location>
</feature>
<gene>
    <name evidence="2" type="ORF">ITI46_16540</name>
</gene>
<reference evidence="2 3" key="1">
    <citation type="submission" date="2020-11" db="EMBL/GenBank/DDBJ databases">
        <title>Streptomyces spirodelae sp. nov., isolated from duckweed.</title>
        <authorList>
            <person name="Saimee Y."/>
            <person name="Duangmal K."/>
        </authorList>
    </citation>
    <scope>NUCLEOTIDE SEQUENCE [LARGE SCALE GENOMIC DNA]</scope>
    <source>
        <strain evidence="2 3">S16-07</strain>
    </source>
</reference>